<dbReference type="Pfam" id="PF02082">
    <property type="entry name" value="Rrf2"/>
    <property type="match status" value="1"/>
</dbReference>
<dbReference type="InterPro" id="IPR036388">
    <property type="entry name" value="WH-like_DNA-bd_sf"/>
</dbReference>
<protein>
    <recommendedName>
        <fullName evidence="3">Transcriptional regulator</fullName>
    </recommendedName>
</protein>
<comment type="caution">
    <text evidence="1">The sequence shown here is derived from an EMBL/GenBank/DDBJ whole genome shotgun (WGS) entry which is preliminary data.</text>
</comment>
<proteinExistence type="predicted"/>
<organism evidence="1 2">
    <name type="scientific">Coprococcus eutactus</name>
    <dbReference type="NCBI Taxonomy" id="33043"/>
    <lineage>
        <taxon>Bacteria</taxon>
        <taxon>Bacillati</taxon>
        <taxon>Bacillota</taxon>
        <taxon>Clostridia</taxon>
        <taxon>Lachnospirales</taxon>
        <taxon>Lachnospiraceae</taxon>
        <taxon>Coprococcus</taxon>
    </lineage>
</organism>
<name>A0AAI9NZ75_9FIRM</name>
<dbReference type="GO" id="GO:0003700">
    <property type="term" value="F:DNA-binding transcription factor activity"/>
    <property type="evidence" value="ECO:0007669"/>
    <property type="project" value="TreeGrafter"/>
</dbReference>
<dbReference type="RefSeq" id="WP_022216839.1">
    <property type="nucleotide sequence ID" value="NZ_BLYL01000017.1"/>
</dbReference>
<dbReference type="PANTHER" id="PTHR33221">
    <property type="entry name" value="WINGED HELIX-TURN-HELIX TRANSCRIPTIONAL REGULATOR, RRF2 FAMILY"/>
    <property type="match status" value="1"/>
</dbReference>
<accession>A0AAI9NZ75</accession>
<evidence type="ECO:0000313" key="2">
    <source>
        <dbReference type="Proteomes" id="UP000660047"/>
    </source>
</evidence>
<dbReference type="PANTHER" id="PTHR33221:SF15">
    <property type="entry name" value="HTH-TYPE TRANSCRIPTIONAL REGULATOR YWGB-RELATED"/>
    <property type="match status" value="1"/>
</dbReference>
<evidence type="ECO:0008006" key="3">
    <source>
        <dbReference type="Google" id="ProtNLM"/>
    </source>
</evidence>
<dbReference type="GO" id="GO:0005829">
    <property type="term" value="C:cytosol"/>
    <property type="evidence" value="ECO:0007669"/>
    <property type="project" value="TreeGrafter"/>
</dbReference>
<dbReference type="EMBL" id="BLYL01000017">
    <property type="protein sequence ID" value="GFO95342.1"/>
    <property type="molecule type" value="Genomic_DNA"/>
</dbReference>
<evidence type="ECO:0000313" key="1">
    <source>
        <dbReference type="EMBL" id="GFO95342.1"/>
    </source>
</evidence>
<dbReference type="Gene3D" id="1.10.10.10">
    <property type="entry name" value="Winged helix-like DNA-binding domain superfamily/Winged helix DNA-binding domain"/>
    <property type="match status" value="1"/>
</dbReference>
<dbReference type="SUPFAM" id="SSF46785">
    <property type="entry name" value="Winged helix' DNA-binding domain"/>
    <property type="match status" value="1"/>
</dbReference>
<dbReference type="Proteomes" id="UP000660047">
    <property type="component" value="Unassembled WGS sequence"/>
</dbReference>
<dbReference type="AlphaFoldDB" id="A0AAI9NZ75"/>
<sequence length="139" mass="15879">MRFSTKYTLALQILIICYLHKDEKITSNFIAAHTGADASIIRYTMLDLKKKDLIVSKPGPGGTNLNCDLSKLTLYDVYELVAEPSDNLLKFYDFPDTATTIDKQIKESADVIFENIKHQIFNTMKETYVSDIYKDINLD</sequence>
<reference evidence="1" key="1">
    <citation type="submission" date="2020-06" db="EMBL/GenBank/DDBJ databases">
        <title>Characterization of fructooligosaccharide metabolism and fructooligosaccharide-degrading enzymes in human commensal butyrate producers.</title>
        <authorList>
            <person name="Tanno H."/>
            <person name="Fujii T."/>
            <person name="Hirano K."/>
            <person name="Maeno S."/>
            <person name="Tonozuka T."/>
            <person name="Sakamoto M."/>
            <person name="Ohkuma M."/>
            <person name="Tochio T."/>
            <person name="Endo A."/>
        </authorList>
    </citation>
    <scope>NUCLEOTIDE SEQUENCE</scope>
    <source>
        <strain evidence="1">JCM 31265</strain>
    </source>
</reference>
<dbReference type="InterPro" id="IPR000944">
    <property type="entry name" value="Tscrpt_reg_Rrf2"/>
</dbReference>
<gene>
    <name evidence="1" type="ORF">COEU31_23880</name>
</gene>
<dbReference type="InterPro" id="IPR036390">
    <property type="entry name" value="WH_DNA-bd_sf"/>
</dbReference>